<dbReference type="Proteomes" id="UP000199400">
    <property type="component" value="Unassembled WGS sequence"/>
</dbReference>
<feature type="transmembrane region" description="Helical" evidence="1">
    <location>
        <begin position="305"/>
        <end position="322"/>
    </location>
</feature>
<organism evidence="2 3">
    <name type="scientific">Nannocystis exedens</name>
    <dbReference type="NCBI Taxonomy" id="54"/>
    <lineage>
        <taxon>Bacteria</taxon>
        <taxon>Pseudomonadati</taxon>
        <taxon>Myxococcota</taxon>
        <taxon>Polyangia</taxon>
        <taxon>Nannocystales</taxon>
        <taxon>Nannocystaceae</taxon>
        <taxon>Nannocystis</taxon>
    </lineage>
</organism>
<sequence length="326" mass="34668">MTNAPRAGAARAITGALGLVLAGSAREAAADGVPYDAEKYGEAKTSIEVHGVAALGDVVLVVYPYPCEVSGAFERFEEALKERPDARLAVALDDTVETRGYLVVGEGERFESTTNHEGPYAICYFFGLPRAAFPAEGGAIARLDAMTHEERWRLFSRDPSVVRTGVALAMDGVVKLNTERSRVVTYEARRDGAGLAIEEVRWTWGSGRVQDPRRPSRRDVKVIDPYEDDGRVEEQEAKYFAGSLIGAPWGAEAPAKAGAVVVEGKAAGEGKASEGKASEGKGVEVASAGPAVRSEAGESAIDFRLIYGGACLFVAAGAGMMLRRRR</sequence>
<evidence type="ECO:0000313" key="2">
    <source>
        <dbReference type="EMBL" id="SFE86563.1"/>
    </source>
</evidence>
<dbReference type="EMBL" id="FOMX01000021">
    <property type="protein sequence ID" value="SFE86563.1"/>
    <property type="molecule type" value="Genomic_DNA"/>
</dbReference>
<name>A0A1I2E1S1_9BACT</name>
<reference evidence="3" key="1">
    <citation type="submission" date="2016-10" db="EMBL/GenBank/DDBJ databases">
        <authorList>
            <person name="Varghese N."/>
            <person name="Submissions S."/>
        </authorList>
    </citation>
    <scope>NUCLEOTIDE SEQUENCE [LARGE SCALE GENOMIC DNA]</scope>
    <source>
        <strain evidence="3">ATCC 25963</strain>
    </source>
</reference>
<keyword evidence="3" id="KW-1185">Reference proteome</keyword>
<keyword evidence="1" id="KW-1133">Transmembrane helix</keyword>
<evidence type="ECO:0000256" key="1">
    <source>
        <dbReference type="SAM" id="Phobius"/>
    </source>
</evidence>
<protein>
    <submittedName>
        <fullName evidence="2">Uncharacterized protein</fullName>
    </submittedName>
</protein>
<evidence type="ECO:0000313" key="3">
    <source>
        <dbReference type="Proteomes" id="UP000199400"/>
    </source>
</evidence>
<keyword evidence="1" id="KW-0472">Membrane</keyword>
<gene>
    <name evidence="2" type="ORF">SAMN02745121_05859</name>
</gene>
<accession>A0A1I2E1S1</accession>
<dbReference type="RefSeq" id="WP_170135639.1">
    <property type="nucleotide sequence ID" value="NZ_FOMX01000021.1"/>
</dbReference>
<dbReference type="AlphaFoldDB" id="A0A1I2E1S1"/>
<proteinExistence type="predicted"/>
<keyword evidence="1" id="KW-0812">Transmembrane</keyword>